<dbReference type="SUPFAM" id="SSF50346">
    <property type="entry name" value="PRC-barrel domain"/>
    <property type="match status" value="2"/>
</dbReference>
<evidence type="ECO:0000259" key="1">
    <source>
        <dbReference type="Pfam" id="PF05239"/>
    </source>
</evidence>
<dbReference type="InterPro" id="IPR027275">
    <property type="entry name" value="PRC-brl_dom"/>
</dbReference>
<proteinExistence type="predicted"/>
<sequence length="326" mass="37050">MSFEQQYCQRSDLIGTQIITRDGGKRLGVVSQLWVDVDRREVVAIGLRESMLSGVLSNVQQVMLLTSVRQIGDVILVDDNTATEDDFNTEAYSSLINSEVITETGELLGKVRGFKFDTQDGRVESIVIASIGLPQIPDQLISTYELSMDEVVSSGPDRLIVFEGAEEKLNQLTVGLLERIGIGKAPWDREEDEDYVTPVSTANQLPSGIRTPVEPIQQQRRVPVAQETWDDDHWEAQQPKQQMRAMQEEPVYAEESNWGSDEPKYNEAKYEDVPYEEIPEADFVTVDEDVTKDAWEDDENPKPYRAPQVNIPERKRVVEYEEETDY</sequence>
<accession>A0AA97AGL4</accession>
<dbReference type="Pfam" id="PF05239">
    <property type="entry name" value="PRC"/>
    <property type="match status" value="2"/>
</dbReference>
<organism evidence="2">
    <name type="scientific">Leptolyngbya sp. NK1-12</name>
    <dbReference type="NCBI Taxonomy" id="2547451"/>
    <lineage>
        <taxon>Bacteria</taxon>
        <taxon>Bacillati</taxon>
        <taxon>Cyanobacteriota</taxon>
        <taxon>Cyanophyceae</taxon>
        <taxon>Leptolyngbyales</taxon>
        <taxon>Leptolyngbyaceae</taxon>
        <taxon>Leptolyngbya group</taxon>
        <taxon>Leptolyngbya</taxon>
    </lineage>
</organism>
<dbReference type="EMBL" id="CP053586">
    <property type="protein sequence ID" value="WNZ21826.1"/>
    <property type="molecule type" value="Genomic_DNA"/>
</dbReference>
<gene>
    <name evidence="2" type="ORF">HJG54_02380</name>
</gene>
<protein>
    <submittedName>
        <fullName evidence="2">PRC-barrel domain-containing protein</fullName>
    </submittedName>
</protein>
<dbReference type="PANTHER" id="PTHR36740:SF1">
    <property type="entry name" value="PRC-BARREL DOMAIN-CONTAINING PROTEIN"/>
    <property type="match status" value="1"/>
</dbReference>
<dbReference type="Gene3D" id="2.30.30.240">
    <property type="entry name" value="PRC-barrel domain"/>
    <property type="match status" value="2"/>
</dbReference>
<reference evidence="2" key="1">
    <citation type="submission" date="2020-05" db="EMBL/GenBank/DDBJ databases">
        <authorList>
            <person name="Zhu T."/>
            <person name="Keshari N."/>
            <person name="Lu X."/>
        </authorList>
    </citation>
    <scope>NUCLEOTIDE SEQUENCE</scope>
    <source>
        <strain evidence="2">NK1-12</strain>
    </source>
</reference>
<feature type="domain" description="PRC-barrel" evidence="1">
    <location>
        <begin position="10"/>
        <end position="80"/>
    </location>
</feature>
<dbReference type="RefSeq" id="WP_036001386.1">
    <property type="nucleotide sequence ID" value="NZ_CP053586.1"/>
</dbReference>
<dbReference type="InterPro" id="IPR011033">
    <property type="entry name" value="PRC_barrel-like_sf"/>
</dbReference>
<dbReference type="PANTHER" id="PTHR36740">
    <property type="entry name" value="PRC DOMAIN-CONTAINING PROTEIN"/>
    <property type="match status" value="1"/>
</dbReference>
<name>A0AA97AGL4_9CYAN</name>
<evidence type="ECO:0000313" key="2">
    <source>
        <dbReference type="EMBL" id="WNZ21826.1"/>
    </source>
</evidence>
<dbReference type="AlphaFoldDB" id="A0AA97AGL4"/>
<feature type="domain" description="PRC-barrel" evidence="1">
    <location>
        <begin position="89"/>
        <end position="167"/>
    </location>
</feature>